<feature type="transmembrane region" description="Helical" evidence="2">
    <location>
        <begin position="81"/>
        <end position="111"/>
    </location>
</feature>
<feature type="domain" description="DUF4190" evidence="3">
    <location>
        <begin position="81"/>
        <end position="145"/>
    </location>
</feature>
<dbReference type="AlphaFoldDB" id="A0A2N3G7W9"/>
<dbReference type="Proteomes" id="UP000233654">
    <property type="component" value="Unassembled WGS sequence"/>
</dbReference>
<dbReference type="InterPro" id="IPR025241">
    <property type="entry name" value="DUF4190"/>
</dbReference>
<protein>
    <recommendedName>
        <fullName evidence="3">DUF4190 domain-containing protein</fullName>
    </recommendedName>
</protein>
<proteinExistence type="predicted"/>
<feature type="region of interest" description="Disordered" evidence="1">
    <location>
        <begin position="30"/>
        <end position="74"/>
    </location>
</feature>
<evidence type="ECO:0000259" key="3">
    <source>
        <dbReference type="Pfam" id="PF13828"/>
    </source>
</evidence>
<keyword evidence="2" id="KW-1133">Transmembrane helix</keyword>
<name>A0A2N3G7W9_9ACTN</name>
<comment type="caution">
    <text evidence="4">The sequence shown here is derived from an EMBL/GenBank/DDBJ whole genome shotgun (WGS) entry which is preliminary data.</text>
</comment>
<dbReference type="Pfam" id="PF13828">
    <property type="entry name" value="DUF4190"/>
    <property type="match status" value="1"/>
</dbReference>
<reference evidence="4 5" key="1">
    <citation type="journal article" date="2017" name="ISME J.">
        <title>Potential for microbial H2 and metal transformations associated with novel bacteria and archaea in deep terrestrial subsurface sediments.</title>
        <authorList>
            <person name="Hernsdorf A.W."/>
            <person name="Amano Y."/>
            <person name="Miyakawa K."/>
            <person name="Ise K."/>
            <person name="Suzuki Y."/>
            <person name="Anantharaman K."/>
            <person name="Probst A."/>
            <person name="Burstein D."/>
            <person name="Thomas B.C."/>
            <person name="Banfield J.F."/>
        </authorList>
    </citation>
    <scope>NUCLEOTIDE SEQUENCE [LARGE SCALE GENOMIC DNA]</scope>
    <source>
        <strain evidence="4">HGW-Actinobacteria-3</strain>
    </source>
</reference>
<dbReference type="EMBL" id="PHEX01000007">
    <property type="protein sequence ID" value="PKQ28718.1"/>
    <property type="molecule type" value="Genomic_DNA"/>
</dbReference>
<keyword evidence="2" id="KW-0472">Membrane</keyword>
<evidence type="ECO:0000256" key="2">
    <source>
        <dbReference type="SAM" id="Phobius"/>
    </source>
</evidence>
<feature type="compositionally biased region" description="Pro residues" evidence="1">
    <location>
        <begin position="49"/>
        <end position="69"/>
    </location>
</feature>
<organism evidence="4 5">
    <name type="scientific">Candidatus Anoxymicrobium japonicum</name>
    <dbReference type="NCBI Taxonomy" id="2013648"/>
    <lineage>
        <taxon>Bacteria</taxon>
        <taxon>Bacillati</taxon>
        <taxon>Actinomycetota</taxon>
        <taxon>Candidatus Geothermincolia</taxon>
        <taxon>Candidatus Geothermincolales</taxon>
        <taxon>Candidatus Anoxymicrobiaceae</taxon>
        <taxon>Candidatus Anoxymicrobium</taxon>
    </lineage>
</organism>
<keyword evidence="2" id="KW-0812">Transmembrane</keyword>
<evidence type="ECO:0000313" key="5">
    <source>
        <dbReference type="Proteomes" id="UP000233654"/>
    </source>
</evidence>
<feature type="transmembrane region" description="Helical" evidence="2">
    <location>
        <begin position="132"/>
        <end position="155"/>
    </location>
</feature>
<evidence type="ECO:0000256" key="1">
    <source>
        <dbReference type="SAM" id="MobiDB-lite"/>
    </source>
</evidence>
<gene>
    <name evidence="4" type="ORF">CVT63_01325</name>
</gene>
<evidence type="ECO:0000313" key="4">
    <source>
        <dbReference type="EMBL" id="PKQ28718.1"/>
    </source>
</evidence>
<sequence>MKFCNQCGQGSADEAVFCIQCGTPLADAQQTQTVNQPGEATPTPTAGDPLPPPPPGMPPGAGAPPPPGYTPYRRAPQTDGMAVASLVLGIAGFFCCPLISGILAVIFGYMARRNIKESGGALGGDSMATAGIILGYVQLGLTLLFIAIWIITIVISGTSCSHQGCHFNMIFPAIFMALV</sequence>
<accession>A0A2N3G7W9</accession>